<evidence type="ECO:0000313" key="5">
    <source>
        <dbReference type="EnsemblMetazoa" id="XP_020902521.1"/>
    </source>
</evidence>
<keyword evidence="2" id="KW-0343">GTPase activation</keyword>
<dbReference type="InterPro" id="IPR036028">
    <property type="entry name" value="SH3-like_dom_sf"/>
</dbReference>
<dbReference type="SUPFAM" id="SSF50044">
    <property type="entry name" value="SH3-domain"/>
    <property type="match status" value="1"/>
</dbReference>
<dbReference type="Gene3D" id="2.30.30.40">
    <property type="entry name" value="SH3 Domains"/>
    <property type="match status" value="1"/>
</dbReference>
<dbReference type="GO" id="GO:0007264">
    <property type="term" value="P:small GTPase-mediated signal transduction"/>
    <property type="evidence" value="ECO:0007669"/>
    <property type="project" value="TreeGrafter"/>
</dbReference>
<dbReference type="InterPro" id="IPR051576">
    <property type="entry name" value="PX-Rho_GAP"/>
</dbReference>
<keyword evidence="6" id="KW-1185">Reference proteome</keyword>
<dbReference type="OrthoDB" id="5873004at2759"/>
<keyword evidence="1 3" id="KW-0728">SH3 domain</keyword>
<evidence type="ECO:0000256" key="2">
    <source>
        <dbReference type="ARBA" id="ARBA00022468"/>
    </source>
</evidence>
<dbReference type="KEGG" id="epa:110241030"/>
<dbReference type="FunFam" id="2.30.30.40:FF:000207">
    <property type="entry name" value="CLUMA_CG020965, isoform A"/>
    <property type="match status" value="1"/>
</dbReference>
<dbReference type="CDD" id="cd11835">
    <property type="entry name" value="SH3_ARHGAP32_33"/>
    <property type="match status" value="1"/>
</dbReference>
<organism evidence="5 6">
    <name type="scientific">Exaiptasia diaphana</name>
    <name type="common">Tropical sea anemone</name>
    <name type="synonym">Aiptasia pulchella</name>
    <dbReference type="NCBI Taxonomy" id="2652724"/>
    <lineage>
        <taxon>Eukaryota</taxon>
        <taxon>Metazoa</taxon>
        <taxon>Cnidaria</taxon>
        <taxon>Anthozoa</taxon>
        <taxon>Hexacorallia</taxon>
        <taxon>Actiniaria</taxon>
        <taxon>Aiptasiidae</taxon>
        <taxon>Exaiptasia</taxon>
    </lineage>
</organism>
<dbReference type="GO" id="GO:0005096">
    <property type="term" value="F:GTPase activator activity"/>
    <property type="evidence" value="ECO:0007669"/>
    <property type="project" value="UniProtKB-KW"/>
</dbReference>
<reference evidence="5" key="1">
    <citation type="submission" date="2022-11" db="UniProtKB">
        <authorList>
            <consortium name="EnsemblMetazoa"/>
        </authorList>
    </citation>
    <scope>IDENTIFICATION</scope>
</reference>
<dbReference type="RefSeq" id="XP_020902521.1">
    <property type="nucleotide sequence ID" value="XM_021046862.2"/>
</dbReference>
<dbReference type="PROSITE" id="PS50002">
    <property type="entry name" value="SH3"/>
    <property type="match status" value="1"/>
</dbReference>
<dbReference type="PANTHER" id="PTHR15729:SF10">
    <property type="entry name" value="GTPASE-ACTIVATING PROTEIN CDGAPR"/>
    <property type="match status" value="1"/>
</dbReference>
<accession>A0A913XCU6</accession>
<dbReference type="SMART" id="SM00326">
    <property type="entry name" value="SH3"/>
    <property type="match status" value="1"/>
</dbReference>
<dbReference type="InterPro" id="IPR001452">
    <property type="entry name" value="SH3_domain"/>
</dbReference>
<evidence type="ECO:0000313" key="6">
    <source>
        <dbReference type="Proteomes" id="UP000887567"/>
    </source>
</evidence>
<proteinExistence type="predicted"/>
<dbReference type="GeneID" id="110241030"/>
<evidence type="ECO:0000256" key="3">
    <source>
        <dbReference type="PROSITE-ProRule" id="PRU00192"/>
    </source>
</evidence>
<evidence type="ECO:0000259" key="4">
    <source>
        <dbReference type="PROSITE" id="PS50002"/>
    </source>
</evidence>
<protein>
    <recommendedName>
        <fullName evidence="4">SH3 domain-containing protein</fullName>
    </recommendedName>
</protein>
<dbReference type="PANTHER" id="PTHR15729">
    <property type="entry name" value="CDC42 GTPASE-ACTIVATING PROTEIN"/>
    <property type="match status" value="1"/>
</dbReference>
<feature type="domain" description="SH3" evidence="4">
    <location>
        <begin position="233"/>
        <end position="295"/>
    </location>
</feature>
<dbReference type="Proteomes" id="UP000887567">
    <property type="component" value="Unplaced"/>
</dbReference>
<sequence>MTTWYTPEEFSAGTNLPVVSPPEASTIQRGNRKLKRLSVDDGCKNNLRRSINFDSTSVPPIISGDLNAGSEKTGTFMSLRRLYDGKSRFPRIENMPHFHYDEIDLGTPIQVSLLKSSNSFSGKPSVEGFIVSVTCKEKSWNIRRNVENFTGLDRQIHRCLFDRKVSQLPCLVDILDDQQRTAEVEGILNEYLLRLSEITDNINFNCGPVLNWFELDNHGNHLLLTDESAINVPAVAAAHVIKRYTAQGADEISLEVGDIISIIDMPPVDESIWWRGKRGYEVGFFPSQCVEVIGEMANNHPIPHGPGKTTHMKPVAKKRGKLMSFLRLF</sequence>
<dbReference type="EnsemblMetazoa" id="XM_021046862.2">
    <property type="protein sequence ID" value="XP_020902521.1"/>
    <property type="gene ID" value="LOC110241030"/>
</dbReference>
<name>A0A913XCU6_EXADI</name>
<evidence type="ECO:0000256" key="1">
    <source>
        <dbReference type="ARBA" id="ARBA00022443"/>
    </source>
</evidence>
<dbReference type="AlphaFoldDB" id="A0A913XCU6"/>
<dbReference type="Pfam" id="PF14604">
    <property type="entry name" value="SH3_9"/>
    <property type="match status" value="1"/>
</dbReference>